<keyword evidence="5" id="KW-1185">Reference proteome</keyword>
<dbReference type="PANTHER" id="PTHR31836">
    <property type="match status" value="1"/>
</dbReference>
<evidence type="ECO:0000259" key="3">
    <source>
        <dbReference type="Pfam" id="PF03330"/>
    </source>
</evidence>
<accession>A0AA38UHT0</accession>
<proteinExistence type="predicted"/>
<feature type="domain" description="RlpA-like protein double-psi beta-barrel" evidence="3">
    <location>
        <begin position="105"/>
        <end position="151"/>
    </location>
</feature>
<comment type="caution">
    <text evidence="4">The sequence shown here is derived from an EMBL/GenBank/DDBJ whole genome shotgun (WGS) entry which is preliminary data.</text>
</comment>
<protein>
    <submittedName>
        <fullName evidence="4">RlpA-like double-psi beta-barrel-protein domain-containing protein-containing protein</fullName>
    </submittedName>
</protein>
<keyword evidence="1 2" id="KW-0732">Signal</keyword>
<evidence type="ECO:0000256" key="2">
    <source>
        <dbReference type="SAM" id="SignalP"/>
    </source>
</evidence>
<name>A0AA38UHT0_9AGAR</name>
<dbReference type="PANTHER" id="PTHR31836:SF28">
    <property type="entry name" value="SRCR DOMAIN-CONTAINING PROTEIN-RELATED"/>
    <property type="match status" value="1"/>
</dbReference>
<evidence type="ECO:0000256" key="1">
    <source>
        <dbReference type="ARBA" id="ARBA00022729"/>
    </source>
</evidence>
<organism evidence="4 5">
    <name type="scientific">Lentinula raphanica</name>
    <dbReference type="NCBI Taxonomy" id="153919"/>
    <lineage>
        <taxon>Eukaryota</taxon>
        <taxon>Fungi</taxon>
        <taxon>Dikarya</taxon>
        <taxon>Basidiomycota</taxon>
        <taxon>Agaricomycotina</taxon>
        <taxon>Agaricomycetes</taxon>
        <taxon>Agaricomycetidae</taxon>
        <taxon>Agaricales</taxon>
        <taxon>Marasmiineae</taxon>
        <taxon>Omphalotaceae</taxon>
        <taxon>Lentinula</taxon>
    </lineage>
</organism>
<feature type="signal peptide" evidence="2">
    <location>
        <begin position="1"/>
        <end position="23"/>
    </location>
</feature>
<feature type="chain" id="PRO_5041235129" evidence="2">
    <location>
        <begin position="24"/>
        <end position="156"/>
    </location>
</feature>
<dbReference type="CDD" id="cd22191">
    <property type="entry name" value="DPBB_RlpA_EXP_N-like"/>
    <property type="match status" value="1"/>
</dbReference>
<sequence length="156" mass="16771">MLLRPLRVVLMLAISITPLRTLASTPTRTFDLAPRAACTTVSPDPPGFLEGEQINWSAGFYEPGLGACGIVNTEDDFIVAMSHIVYDAYPGFTGTNCNPICNRPITVAFQGKSVQVTVTDDCLVCGSNEMQLSPAAFAQLADLSEGLIQVDWSWAD</sequence>
<dbReference type="Pfam" id="PF03330">
    <property type="entry name" value="DPBB_1"/>
    <property type="match status" value="1"/>
</dbReference>
<evidence type="ECO:0000313" key="5">
    <source>
        <dbReference type="Proteomes" id="UP001163846"/>
    </source>
</evidence>
<gene>
    <name evidence="4" type="ORF">F5878DRAFT_556848</name>
</gene>
<evidence type="ECO:0000313" key="4">
    <source>
        <dbReference type="EMBL" id="KAJ3841740.1"/>
    </source>
</evidence>
<dbReference type="InterPro" id="IPR051477">
    <property type="entry name" value="Expansin_CellWall"/>
</dbReference>
<dbReference type="InterPro" id="IPR036908">
    <property type="entry name" value="RlpA-like_sf"/>
</dbReference>
<dbReference type="Proteomes" id="UP001163846">
    <property type="component" value="Unassembled WGS sequence"/>
</dbReference>
<dbReference type="AlphaFoldDB" id="A0AA38UHT0"/>
<dbReference type="Gene3D" id="2.40.40.10">
    <property type="entry name" value="RlpA-like domain"/>
    <property type="match status" value="1"/>
</dbReference>
<dbReference type="EMBL" id="MU806029">
    <property type="protein sequence ID" value="KAJ3841740.1"/>
    <property type="molecule type" value="Genomic_DNA"/>
</dbReference>
<dbReference type="InterPro" id="IPR009009">
    <property type="entry name" value="RlpA-like_DPBB"/>
</dbReference>
<dbReference type="SUPFAM" id="SSF50685">
    <property type="entry name" value="Barwin-like endoglucanases"/>
    <property type="match status" value="1"/>
</dbReference>
<reference evidence="4" key="1">
    <citation type="submission" date="2022-08" db="EMBL/GenBank/DDBJ databases">
        <authorList>
            <consortium name="DOE Joint Genome Institute"/>
            <person name="Min B."/>
            <person name="Riley R."/>
            <person name="Sierra-Patev S."/>
            <person name="Naranjo-Ortiz M."/>
            <person name="Looney B."/>
            <person name="Konkel Z."/>
            <person name="Slot J.C."/>
            <person name="Sakamoto Y."/>
            <person name="Steenwyk J.L."/>
            <person name="Rokas A."/>
            <person name="Carro J."/>
            <person name="Camarero S."/>
            <person name="Ferreira P."/>
            <person name="Molpeceres G."/>
            <person name="Ruiz-Duenas F.J."/>
            <person name="Serrano A."/>
            <person name="Henrissat B."/>
            <person name="Drula E."/>
            <person name="Hughes K.W."/>
            <person name="Mata J.L."/>
            <person name="Ishikawa N.K."/>
            <person name="Vargas-Isla R."/>
            <person name="Ushijima S."/>
            <person name="Smith C.A."/>
            <person name="Ahrendt S."/>
            <person name="Andreopoulos W."/>
            <person name="He G."/>
            <person name="Labutti K."/>
            <person name="Lipzen A."/>
            <person name="Ng V."/>
            <person name="Sandor L."/>
            <person name="Barry K."/>
            <person name="Martinez A.T."/>
            <person name="Xiao Y."/>
            <person name="Gibbons J.G."/>
            <person name="Terashima K."/>
            <person name="Hibbett D.S."/>
            <person name="Grigoriev I.V."/>
        </authorList>
    </citation>
    <scope>NUCLEOTIDE SEQUENCE</scope>
    <source>
        <strain evidence="4">TFB9207</strain>
    </source>
</reference>